<dbReference type="InterPro" id="IPR001421">
    <property type="entry name" value="ATP8_metazoa"/>
</dbReference>
<evidence type="ECO:0000256" key="15">
    <source>
        <dbReference type="SAM" id="Phobius"/>
    </source>
</evidence>
<evidence type="ECO:0000256" key="9">
    <source>
        <dbReference type="ARBA" id="ARBA00023128"/>
    </source>
</evidence>
<evidence type="ECO:0000256" key="6">
    <source>
        <dbReference type="ARBA" id="ARBA00022781"/>
    </source>
</evidence>
<gene>
    <name evidence="16" type="primary">ATP8</name>
</gene>
<evidence type="ECO:0000313" key="16">
    <source>
        <dbReference type="EMBL" id="AOC32591.1"/>
    </source>
</evidence>
<comment type="subcellular location">
    <subcellularLocation>
        <location evidence="1 14">Mitochondrion membrane</location>
        <topology evidence="1 14">Single-pass membrane protein</topology>
    </subcellularLocation>
</comment>
<evidence type="ECO:0000256" key="8">
    <source>
        <dbReference type="ARBA" id="ARBA00023065"/>
    </source>
</evidence>
<accession>A0A1L2FSI3</accession>
<keyword evidence="10 15" id="KW-0472">Membrane</keyword>
<comment type="function">
    <text evidence="12">Subunit 8, of the mitochondrial membrane ATP synthase complex (F(1)F(0) ATP synthase or Complex V) that produces ATP from ADP in the presence of a proton gradient across the membrane which is generated by electron transport complexes of the respiratory chain. ATP synthase complex consist of a soluble F(1) head domain - the catalytic core - and a membrane F(1) domain - the membrane proton channel. These two domains are linked by a central stalk rotating inside the F(1) region and a stationary peripheral stalk. During catalysis, ATP synthesis in the catalytic domain of F(1) is coupled via a rotary mechanism of the central stalk subunits to proton translocation. In vivo, can only synthesize ATP although its ATP hydrolase activity can be activated artificially in vitro. Part of the complex F(0) domain.</text>
</comment>
<geneLocation type="mitochondrion" evidence="16"/>
<evidence type="ECO:0000256" key="13">
    <source>
        <dbReference type="ARBA" id="ARBA00064647"/>
    </source>
</evidence>
<dbReference type="InterPro" id="IPR050635">
    <property type="entry name" value="ATPase_protein_8"/>
</dbReference>
<comment type="similarity">
    <text evidence="2 14">Belongs to the ATPase protein 8 family.</text>
</comment>
<organism evidence="16">
    <name type="scientific">Abbottina liaoningensis</name>
    <dbReference type="NCBI Taxonomy" id="585232"/>
    <lineage>
        <taxon>Eukaryota</taxon>
        <taxon>Metazoa</taxon>
        <taxon>Chordata</taxon>
        <taxon>Craniata</taxon>
        <taxon>Vertebrata</taxon>
        <taxon>Euteleostomi</taxon>
        <taxon>Actinopterygii</taxon>
        <taxon>Neopterygii</taxon>
        <taxon>Teleostei</taxon>
        <taxon>Ostariophysi</taxon>
        <taxon>Cypriniformes</taxon>
        <taxon>Gobionidae</taxon>
        <taxon>Gobioninae</taxon>
        <taxon>Abbottina</taxon>
    </lineage>
</organism>
<keyword evidence="11" id="KW-0066">ATP synthesis</keyword>
<feature type="transmembrane region" description="Helical" evidence="15">
    <location>
        <begin position="12"/>
        <end position="32"/>
    </location>
</feature>
<dbReference type="EMBL" id="KU314691">
    <property type="protein sequence ID" value="AOC32591.1"/>
    <property type="molecule type" value="Genomic_DNA"/>
</dbReference>
<dbReference type="GO" id="GO:0045259">
    <property type="term" value="C:proton-transporting ATP synthase complex"/>
    <property type="evidence" value="ECO:0007669"/>
    <property type="project" value="UniProtKB-KW"/>
</dbReference>
<evidence type="ECO:0000256" key="3">
    <source>
        <dbReference type="ARBA" id="ARBA00022448"/>
    </source>
</evidence>
<keyword evidence="8 14" id="KW-0406">Ion transport</keyword>
<protein>
    <recommendedName>
        <fullName evidence="14">ATP synthase complex subunit 8</fullName>
    </recommendedName>
</protein>
<evidence type="ECO:0000256" key="10">
    <source>
        <dbReference type="ARBA" id="ARBA00023136"/>
    </source>
</evidence>
<evidence type="ECO:0000256" key="5">
    <source>
        <dbReference type="ARBA" id="ARBA00022692"/>
    </source>
</evidence>
<dbReference type="PANTHER" id="PTHR39937:SF1">
    <property type="entry name" value="ATP SYNTHASE PROTEIN 8"/>
    <property type="match status" value="1"/>
</dbReference>
<dbReference type="GO" id="GO:0031966">
    <property type="term" value="C:mitochondrial membrane"/>
    <property type="evidence" value="ECO:0007669"/>
    <property type="project" value="UniProtKB-SubCell"/>
</dbReference>
<dbReference type="GO" id="GO:0015986">
    <property type="term" value="P:proton motive force-driven ATP synthesis"/>
    <property type="evidence" value="ECO:0007669"/>
    <property type="project" value="InterPro"/>
</dbReference>
<keyword evidence="3 14" id="KW-0813">Transport</keyword>
<reference evidence="16" key="1">
    <citation type="submission" date="2015-12" db="EMBL/GenBank/DDBJ databases">
        <title>Ten fish mitogenomes of the tribe Gobionini (Cypriniformes: Cyprinidae, Gobioninae).</title>
        <authorList>
            <person name="Cao K."/>
            <person name="Chen A."/>
            <person name="Fu C."/>
        </authorList>
    </citation>
    <scope>NUCLEOTIDE SEQUENCE</scope>
</reference>
<evidence type="ECO:0000256" key="14">
    <source>
        <dbReference type="RuleBase" id="RU003661"/>
    </source>
</evidence>
<dbReference type="AlphaFoldDB" id="A0A1L2FSI3"/>
<keyword evidence="5 14" id="KW-0812">Transmembrane</keyword>
<evidence type="ECO:0000256" key="12">
    <source>
        <dbReference type="ARBA" id="ARBA00053067"/>
    </source>
</evidence>
<keyword evidence="7 15" id="KW-1133">Transmembrane helix</keyword>
<proteinExistence type="inferred from homology"/>
<keyword evidence="6 14" id="KW-0375">Hydrogen ion transport</keyword>
<evidence type="ECO:0000256" key="11">
    <source>
        <dbReference type="ARBA" id="ARBA00023310"/>
    </source>
</evidence>
<evidence type="ECO:0000256" key="4">
    <source>
        <dbReference type="ARBA" id="ARBA00022547"/>
    </source>
</evidence>
<evidence type="ECO:0000256" key="1">
    <source>
        <dbReference type="ARBA" id="ARBA00004304"/>
    </source>
</evidence>
<keyword evidence="9 14" id="KW-0496">Mitochondrion</keyword>
<evidence type="ECO:0000256" key="7">
    <source>
        <dbReference type="ARBA" id="ARBA00022989"/>
    </source>
</evidence>
<evidence type="ECO:0000256" key="2">
    <source>
        <dbReference type="ARBA" id="ARBA00008892"/>
    </source>
</evidence>
<name>A0A1L2FSI3_9TELE</name>
<sequence>MPQLNPNPWFDTLVLLWIVFATLMPTKIYNYFFQDEPAQTNEEKHVTKSWTWPW</sequence>
<dbReference type="PANTHER" id="PTHR39937">
    <property type="entry name" value="ATP SYNTHASE PROTEIN 8"/>
    <property type="match status" value="1"/>
</dbReference>
<dbReference type="Pfam" id="PF00895">
    <property type="entry name" value="ATP-synt_8"/>
    <property type="match status" value="1"/>
</dbReference>
<dbReference type="GO" id="GO:0015078">
    <property type="term" value="F:proton transmembrane transporter activity"/>
    <property type="evidence" value="ECO:0007669"/>
    <property type="project" value="InterPro"/>
</dbReference>
<keyword evidence="4 14" id="KW-0138">CF(0)</keyword>
<comment type="subunit">
    <text evidence="13">Component of the ATP synthase complex composed at least of ATP5F1A/subunit alpha, ATP5F1B/subunit beta, ATP5MC1/subunit c (homooctomer), MT-ATP6/subunit a, MT-ATP8/subunit 8, ATP5ME/subunit e, ATP5MF/subunit f, ATP5MG/subunit g, ATP5MK/subunit k, ATP5MJ/subunit j, ATP5F1C/subunit gamma, ATP5F1D/subunit delta, ATP5F1E/subunit epsilon, ATP5PF/subunit F6, ATP5PB/subunit b, ATP5PD/subunit d, ATP5PO/subunit OSCP. ATP synthase complex consists of a soluble F(1) head domain (subunits alpha(3) and beta(3)) - the catalytic core - and a membrane F(0) domain - the membrane proton channel (subunits c, a, 8, e, f, g, k and j). These two domains are linked by a central stalk (subunits gamma, delta, and epsilon) rotating inside the F1 region and a stationary peripheral stalk (subunits F6, b, d, and OSCP).</text>
</comment>